<dbReference type="Gene3D" id="3.40.250.10">
    <property type="entry name" value="Rhodanese-like domain"/>
    <property type="match status" value="1"/>
</dbReference>
<dbReference type="GeneID" id="77207008"/>
<dbReference type="EMBL" id="PPVL01000007">
    <property type="protein sequence ID" value="NNI79398.1"/>
    <property type="molecule type" value="Genomic_DNA"/>
</dbReference>
<dbReference type="InterPro" id="IPR001763">
    <property type="entry name" value="Rhodanese-like_dom"/>
</dbReference>
<gene>
    <name evidence="5" type="ORF">C2800_08205</name>
    <name evidence="3" type="ORF">NM948_06695</name>
    <name evidence="4" type="ORF">NQF69_07220</name>
</gene>
<feature type="transmembrane region" description="Helical" evidence="1">
    <location>
        <begin position="15"/>
        <end position="34"/>
    </location>
</feature>
<dbReference type="InterPro" id="IPR050229">
    <property type="entry name" value="GlpE_sulfurtransferase"/>
</dbReference>
<dbReference type="RefSeq" id="WP_005717964.1">
    <property type="nucleotide sequence ID" value="NZ_AP025519.1"/>
</dbReference>
<reference evidence="4" key="3">
    <citation type="submission" date="2022-07" db="EMBL/GenBank/DDBJ databases">
        <title>Sequence of Pasteurella multocoda 17BRD-035.</title>
        <authorList>
            <person name="Roy Chowdhury P."/>
            <person name="Alhamami T."/>
            <person name="Trott D.J."/>
            <person name="Djordvevic S.P."/>
        </authorList>
    </citation>
    <scope>NUCLEOTIDE SEQUENCE</scope>
    <source>
        <strain evidence="4">17BRD-035</strain>
    </source>
</reference>
<protein>
    <submittedName>
        <fullName evidence="5">Rhodanese-like domain-containing protein</fullName>
    </submittedName>
</protein>
<organism evidence="5 6">
    <name type="scientific">Pasteurella multocida</name>
    <dbReference type="NCBI Taxonomy" id="747"/>
    <lineage>
        <taxon>Bacteria</taxon>
        <taxon>Pseudomonadati</taxon>
        <taxon>Pseudomonadota</taxon>
        <taxon>Gammaproteobacteria</taxon>
        <taxon>Pasteurellales</taxon>
        <taxon>Pasteurellaceae</taxon>
        <taxon>Pasteurella</taxon>
    </lineage>
</organism>
<name>A0A1E3XIH7_PASMD</name>
<dbReference type="Proteomes" id="UP001182304">
    <property type="component" value="Unassembled WGS sequence"/>
</dbReference>
<dbReference type="EMBL" id="JANJHC010000012">
    <property type="protein sequence ID" value="MDA5623234.1"/>
    <property type="molecule type" value="Genomic_DNA"/>
</dbReference>
<dbReference type="SUPFAM" id="SSF52821">
    <property type="entry name" value="Rhodanese/Cell cycle control phosphatase"/>
    <property type="match status" value="1"/>
</dbReference>
<dbReference type="Proteomes" id="UP000540079">
    <property type="component" value="Unassembled WGS sequence"/>
</dbReference>
<evidence type="ECO:0000259" key="2">
    <source>
        <dbReference type="PROSITE" id="PS50206"/>
    </source>
</evidence>
<dbReference type="KEGG" id="pmul:DR93_288"/>
<accession>A0A1E3XIH7</accession>
<dbReference type="AlphaFoldDB" id="A0A1E3XIH7"/>
<dbReference type="Pfam" id="PF00581">
    <property type="entry name" value="Rhodanese"/>
    <property type="match status" value="1"/>
</dbReference>
<sequence>MQEFIPMAKAFAQNHTLMVLAWVMVFFMVIYTFVKDFTSKVKVVTNAEAVSLMNNEDAVVVDLRSIDEFERGHIINSLNILPAEIKKNNVGKIHHHKDTPVILACATGMSAGASAELLSKQGFNRVYTLKEGITGWRSANLPLIKK</sequence>
<keyword evidence="1" id="KW-0812">Transmembrane</keyword>
<dbReference type="PANTHER" id="PTHR43031:SF18">
    <property type="entry name" value="RHODANESE-RELATED SULFURTRANSFERASES"/>
    <property type="match status" value="1"/>
</dbReference>
<reference evidence="5 6" key="1">
    <citation type="journal article" date="2018" name="Front. Microbiol.">
        <title>Genetic and Phylogenetic Characteristics of Pasteurella multocida Isolates From Different Host Species.</title>
        <authorList>
            <person name="Peng Z."/>
            <person name="Liang W."/>
            <person name="Wang F."/>
            <person name="Xu Z."/>
            <person name="Xie Z."/>
            <person name="Lian Z."/>
            <person name="Hua L."/>
            <person name="Zhou R."/>
            <person name="Chen H."/>
            <person name="Wu B."/>
        </authorList>
    </citation>
    <scope>NUCLEOTIDE SEQUENCE [LARGE SCALE GENOMIC DNA]</scope>
    <source>
        <strain evidence="5 6">HNA06</strain>
    </source>
</reference>
<evidence type="ECO:0000313" key="5">
    <source>
        <dbReference type="EMBL" id="NNI79398.1"/>
    </source>
</evidence>
<evidence type="ECO:0000313" key="3">
    <source>
        <dbReference type="EMBL" id="MDA5623234.1"/>
    </source>
</evidence>
<dbReference type="CDD" id="cd00158">
    <property type="entry name" value="RHOD"/>
    <property type="match status" value="1"/>
</dbReference>
<keyword evidence="1" id="KW-1133">Transmembrane helix</keyword>
<keyword evidence="1" id="KW-0472">Membrane</keyword>
<evidence type="ECO:0000313" key="6">
    <source>
        <dbReference type="Proteomes" id="UP000540079"/>
    </source>
</evidence>
<dbReference type="SMART" id="SM00450">
    <property type="entry name" value="RHOD"/>
    <property type="match status" value="1"/>
</dbReference>
<dbReference type="PANTHER" id="PTHR43031">
    <property type="entry name" value="FAD-DEPENDENT OXIDOREDUCTASE"/>
    <property type="match status" value="1"/>
</dbReference>
<reference evidence="3" key="2">
    <citation type="submission" date="2022-07" db="EMBL/GenBank/DDBJ databases">
        <title>Genome-based characterization of novel serogroup A variants of Pasteurella multocida.</title>
        <authorList>
            <person name="Prajapati A."/>
            <person name="Yogisharadhya R."/>
            <person name="Mohanty N."/>
            <person name="Chanda M."/>
            <person name="Mendem S.K."/>
            <person name="Siddaramappa S."/>
            <person name="Shivachandra S.B."/>
        </authorList>
    </citation>
    <scope>NUCLEOTIDE SEQUENCE</scope>
    <source>
        <strain evidence="3">NIVEDIPm19</strain>
    </source>
</reference>
<comment type="caution">
    <text evidence="5">The sequence shown here is derived from an EMBL/GenBank/DDBJ whole genome shotgun (WGS) entry which is preliminary data.</text>
</comment>
<feature type="domain" description="Rhodanese" evidence="2">
    <location>
        <begin position="54"/>
        <end position="145"/>
    </location>
</feature>
<evidence type="ECO:0000256" key="1">
    <source>
        <dbReference type="SAM" id="Phobius"/>
    </source>
</evidence>
<dbReference type="PROSITE" id="PS50206">
    <property type="entry name" value="RHODANESE_3"/>
    <property type="match status" value="1"/>
</dbReference>
<evidence type="ECO:0000313" key="4">
    <source>
        <dbReference type="EMBL" id="MDT3452562.1"/>
    </source>
</evidence>
<dbReference type="Proteomes" id="UP001145481">
    <property type="component" value="Unassembled WGS sequence"/>
</dbReference>
<dbReference type="EMBL" id="JANIEN010000007">
    <property type="protein sequence ID" value="MDT3452562.1"/>
    <property type="molecule type" value="Genomic_DNA"/>
</dbReference>
<dbReference type="InterPro" id="IPR036873">
    <property type="entry name" value="Rhodanese-like_dom_sf"/>
</dbReference>
<proteinExistence type="predicted"/>